<dbReference type="SUPFAM" id="SSF53756">
    <property type="entry name" value="UDP-Glycosyltransferase/glycogen phosphorylase"/>
    <property type="match status" value="1"/>
</dbReference>
<comment type="similarity">
    <text evidence="3 12">Belongs to the glycosyltransferase 1 family. Plant sucrose synthase subfamily.</text>
</comment>
<keyword evidence="6 12" id="KW-0328">Glycosyltransferase</keyword>
<dbReference type="Pfam" id="PF00862">
    <property type="entry name" value="GT-B_Sucrose_synth"/>
    <property type="match status" value="1"/>
</dbReference>
<protein>
    <recommendedName>
        <fullName evidence="5 12">Sucrose synthase</fullName>
        <ecNumber evidence="5 12">2.4.1.13</ecNumber>
    </recommendedName>
</protein>
<dbReference type="EC" id="2.4.1.13" evidence="5 12"/>
<dbReference type="Gene3D" id="3.10.450.330">
    <property type="match status" value="1"/>
</dbReference>
<dbReference type="Proteomes" id="UP000516437">
    <property type="component" value="Chromosome 6"/>
</dbReference>
<gene>
    <name evidence="20" type="ORF">CJ030_MR6G021440</name>
</gene>
<feature type="coiled-coil region" evidence="13">
    <location>
        <begin position="42"/>
        <end position="69"/>
    </location>
</feature>
<dbReference type="FunFam" id="1.20.120.1230:FF:000001">
    <property type="entry name" value="Sucrose synthase"/>
    <property type="match status" value="1"/>
</dbReference>
<dbReference type="InterPro" id="IPR012820">
    <property type="entry name" value="Sucrose_synthase_pln/cyn"/>
</dbReference>
<reference evidence="20 21" key="1">
    <citation type="journal article" date="2019" name="Plant Biotechnol. J.">
        <title>The red bayberry genome and genetic basis of sex determination.</title>
        <authorList>
            <person name="Jia H.M."/>
            <person name="Jia H.J."/>
            <person name="Cai Q.L."/>
            <person name="Wang Y."/>
            <person name="Zhao H.B."/>
            <person name="Yang W.F."/>
            <person name="Wang G.Y."/>
            <person name="Li Y.H."/>
            <person name="Zhan D.L."/>
            <person name="Shen Y.T."/>
            <person name="Niu Q.F."/>
            <person name="Chang L."/>
            <person name="Qiu J."/>
            <person name="Zhao L."/>
            <person name="Xie H.B."/>
            <person name="Fu W.Y."/>
            <person name="Jin J."/>
            <person name="Li X.W."/>
            <person name="Jiao Y."/>
            <person name="Zhou C.C."/>
            <person name="Tu T."/>
            <person name="Chai C.Y."/>
            <person name="Gao J.L."/>
            <person name="Fan L.J."/>
            <person name="van de Weg E."/>
            <person name="Wang J.Y."/>
            <person name="Gao Z.S."/>
        </authorList>
    </citation>
    <scope>NUCLEOTIDE SEQUENCE [LARGE SCALE GENOMIC DNA]</scope>
    <source>
        <tissue evidence="20">Leaves</tissue>
    </source>
</reference>
<name>A0A6A1VJY7_9ROSI</name>
<evidence type="ECO:0000313" key="20">
    <source>
        <dbReference type="EMBL" id="KAB1211370.1"/>
    </source>
</evidence>
<dbReference type="Pfam" id="PF24862">
    <property type="entry name" value="SUS_EPBD"/>
    <property type="match status" value="1"/>
</dbReference>
<evidence type="ECO:0000256" key="11">
    <source>
        <dbReference type="ARBA" id="ARBA00049030"/>
    </source>
</evidence>
<comment type="catalytic activity">
    <reaction evidence="11 12">
        <text>an NDP-alpha-D-glucose + D-fructose = a ribonucleoside 5'-diphosphate + sucrose + H(+)</text>
        <dbReference type="Rhea" id="RHEA:16241"/>
        <dbReference type="ChEBI" id="CHEBI:15378"/>
        <dbReference type="ChEBI" id="CHEBI:17992"/>
        <dbReference type="ChEBI" id="CHEBI:37721"/>
        <dbReference type="ChEBI" id="CHEBI:57930"/>
        <dbReference type="ChEBI" id="CHEBI:76533"/>
        <dbReference type="EC" id="2.4.1.13"/>
    </reaction>
</comment>
<dbReference type="EMBL" id="RXIC02000024">
    <property type="protein sequence ID" value="KAB1211370.1"/>
    <property type="molecule type" value="Genomic_DNA"/>
</dbReference>
<evidence type="ECO:0000256" key="7">
    <source>
        <dbReference type="ARBA" id="ARBA00022679"/>
    </source>
</evidence>
<accession>A0A6A1VJY7</accession>
<feature type="region of interest" description="Disordered" evidence="14">
    <location>
        <begin position="847"/>
        <end position="889"/>
    </location>
</feature>
<feature type="region of interest" description="Disordered" evidence="14">
    <location>
        <begin position="804"/>
        <end position="827"/>
    </location>
</feature>
<dbReference type="InterPro" id="IPR005045">
    <property type="entry name" value="CDC50/LEM3_fam"/>
</dbReference>
<dbReference type="Gene3D" id="3.40.50.2000">
    <property type="entry name" value="Glycogen Phosphorylase B"/>
    <property type="match status" value="2"/>
</dbReference>
<feature type="domain" description="Sucrose synthase N-terminal" evidence="18">
    <location>
        <begin position="9"/>
        <end position="123"/>
    </location>
</feature>
<evidence type="ECO:0000256" key="6">
    <source>
        <dbReference type="ARBA" id="ARBA00022676"/>
    </source>
</evidence>
<feature type="compositionally biased region" description="Pro residues" evidence="14">
    <location>
        <begin position="809"/>
        <end position="822"/>
    </location>
</feature>
<evidence type="ECO:0000259" key="19">
    <source>
        <dbReference type="Pfam" id="PF24862"/>
    </source>
</evidence>
<dbReference type="InterPro" id="IPR001296">
    <property type="entry name" value="Glyco_trans_1"/>
</dbReference>
<evidence type="ECO:0000256" key="15">
    <source>
        <dbReference type="SAM" id="Phobius"/>
    </source>
</evidence>
<evidence type="ECO:0000256" key="14">
    <source>
        <dbReference type="SAM" id="MobiDB-lite"/>
    </source>
</evidence>
<dbReference type="Pfam" id="PF00534">
    <property type="entry name" value="Glycos_transf_1"/>
    <property type="match status" value="1"/>
</dbReference>
<dbReference type="GO" id="GO:0005985">
    <property type="term" value="P:sucrose metabolic process"/>
    <property type="evidence" value="ECO:0007669"/>
    <property type="project" value="InterPro"/>
</dbReference>
<keyword evidence="8 15" id="KW-0812">Transmembrane</keyword>
<sequence length="1153" mass="130088">MASAASLKRSESIADNMPEALRQSRYHMKRCFAKYIEKGRRIMKLHHLMDEMEQVIDDKNERAQVLEGVLGYILCSTQEAVVIPPHVAFAIRPNPGFWEFVKVSSDDLSVEGISTTEFLKFKEMVNDEKWAKDENALEVDFGALDFSVPHLTLSSSIGNGLNFSAKFITSKLGGKVENAQPLVDYFLTLDHQGEKLMINDNLNTATKLQMALIVAEVLVSSLPKDTPYQSFELRFKEWGFERGWGDTAERVKETMRAVSEVLQAPDPVHMEKLFSRLPTIFNVVIFSPHGYFGQSDVLGLPDTGGQVVYILDQVKAMEEELLHRIKQQGLNVKPQILVVTRLIPDARGTKCNQELEPIIGTKHSNILRVPFQTQNGVCRRWVSRFDIYPFLERFSQDATAKILDLMEGNPDLIIGNYTDGNLVASLMASKLGITQGTIAHALEKTKYENSDIKWKELDPKYHFSCQFIADTIAMNATDFIIASTYQEIAGSKDRPGQYESHTAFTLPGLCRIVSGINVFDPKFNIAAPGADQNVYFPYTDKERRLTSFHPAIEELLYSKEDNNEHIGYLADRKKPIIFSMARLDVVKNLTGLTEWYGKNRRLRNLVNLVIVGGFFDPSKSKDREEMAEIKKMHALIDKYQLKGQIRWIAAQSDRQRNGELYRCIADTKGAFVQPALYEAFGLTVIEAMNCGLPTFATNQGGPAEIIVDGVSGFHVDPINGDESSNKIAEFFEKCKGDPTYWNKYSTAGLQRINECYTWKIYASKVLNVASIYSFWRQLNRKQKQAKQRYIQMFYNLQFRNLAKNVPVPSDEPPQAQPQPKPTADPQSSKRQVMKFMELFNRQTNPWQQTHAVPTAKMTPKGATSSGGAKDGASDSSSAAKKNSKRPKYSKFTQQELPACKPILTPGWVITAFIVVGIVFIPIGLASLFASERVPKQMKSPVYIYYQLDNFYQNHRRYVKSRSDKQLRSRASESDTTDCKPEAVTKNNSPIVPCGLIAWSLFNDTYGFSVKNKVIEVSKQNIAWKSDQESKFGSDVYPKNFQSEGLIGGAQLNASIPLSEQVDLIVWMRTAALPTFRKLYGKIETDLEANDEITVVIENNYNTYSFDGKKRLVLSTTSWIGGKNDFLGIAYLTVGGLCLFLAISFILLYVIRPR</sequence>
<evidence type="ECO:0000259" key="17">
    <source>
        <dbReference type="Pfam" id="PF00862"/>
    </source>
</evidence>
<dbReference type="FunFam" id="3.40.50.2000:FF:000006">
    <property type="entry name" value="Sucrose synthase"/>
    <property type="match status" value="1"/>
</dbReference>
<evidence type="ECO:0000256" key="2">
    <source>
        <dbReference type="ARBA" id="ARBA00004370"/>
    </source>
</evidence>
<evidence type="ECO:0000313" key="21">
    <source>
        <dbReference type="Proteomes" id="UP000516437"/>
    </source>
</evidence>
<dbReference type="OrthoDB" id="937291at2759"/>
<evidence type="ECO:0000256" key="12">
    <source>
        <dbReference type="RuleBase" id="RU280817"/>
    </source>
</evidence>
<dbReference type="GO" id="GO:0016157">
    <property type="term" value="F:sucrose synthase activity"/>
    <property type="evidence" value="ECO:0007669"/>
    <property type="project" value="UniProtKB-UniRule"/>
</dbReference>
<comment type="function">
    <text evidence="1 12">Sucrose-cleaving enzyme that provides UDP-glucose and fructose for various metabolic pathways.</text>
</comment>
<dbReference type="FunFam" id="3.10.450.330:FF:000001">
    <property type="entry name" value="Sucrose synthase"/>
    <property type="match status" value="1"/>
</dbReference>
<evidence type="ECO:0000256" key="4">
    <source>
        <dbReference type="ARBA" id="ARBA00009457"/>
    </source>
</evidence>
<keyword evidence="10 15" id="KW-0472">Membrane</keyword>
<dbReference type="Gene3D" id="1.20.120.1230">
    <property type="match status" value="1"/>
</dbReference>
<feature type="domain" description="Sucrose synthase first GT-B" evidence="17">
    <location>
        <begin position="269"/>
        <end position="557"/>
    </location>
</feature>
<feature type="region of interest" description="Disordered" evidence="14">
    <location>
        <begin position="961"/>
        <end position="981"/>
    </location>
</feature>
<dbReference type="PANTHER" id="PTHR45839:SF4">
    <property type="entry name" value="SUCROSE SYNTHASE 5"/>
    <property type="match status" value="1"/>
</dbReference>
<evidence type="ECO:0000259" key="18">
    <source>
        <dbReference type="Pfam" id="PF24861"/>
    </source>
</evidence>
<evidence type="ECO:0000256" key="3">
    <source>
        <dbReference type="ARBA" id="ARBA00005894"/>
    </source>
</evidence>
<feature type="transmembrane region" description="Helical" evidence="15">
    <location>
        <begin position="1128"/>
        <end position="1150"/>
    </location>
</feature>
<comment type="subcellular location">
    <subcellularLocation>
        <location evidence="2">Membrane</location>
    </subcellularLocation>
</comment>
<evidence type="ECO:0000256" key="9">
    <source>
        <dbReference type="ARBA" id="ARBA00022989"/>
    </source>
</evidence>
<dbReference type="AlphaFoldDB" id="A0A6A1VJY7"/>
<keyword evidence="9 15" id="KW-1133">Transmembrane helix</keyword>
<dbReference type="InterPro" id="IPR000368">
    <property type="entry name" value="Sucrose_synth_GT-B1"/>
</dbReference>
<evidence type="ECO:0000256" key="5">
    <source>
        <dbReference type="ARBA" id="ARBA00012540"/>
    </source>
</evidence>
<feature type="domain" description="Sucrose synthase EPBD" evidence="19">
    <location>
        <begin position="159"/>
        <end position="246"/>
    </location>
</feature>
<dbReference type="InterPro" id="IPR056736">
    <property type="entry name" value="SUS_EPBD"/>
</dbReference>
<dbReference type="NCBIfam" id="TIGR02470">
    <property type="entry name" value="sucr_synth"/>
    <property type="match status" value="1"/>
</dbReference>
<organism evidence="20 21">
    <name type="scientific">Morella rubra</name>
    <name type="common">Chinese bayberry</name>
    <dbReference type="NCBI Taxonomy" id="262757"/>
    <lineage>
        <taxon>Eukaryota</taxon>
        <taxon>Viridiplantae</taxon>
        <taxon>Streptophyta</taxon>
        <taxon>Embryophyta</taxon>
        <taxon>Tracheophyta</taxon>
        <taxon>Spermatophyta</taxon>
        <taxon>Magnoliopsida</taxon>
        <taxon>eudicotyledons</taxon>
        <taxon>Gunneridae</taxon>
        <taxon>Pentapetalae</taxon>
        <taxon>rosids</taxon>
        <taxon>fabids</taxon>
        <taxon>Fagales</taxon>
        <taxon>Myricaceae</taxon>
        <taxon>Morella</taxon>
    </lineage>
</organism>
<dbReference type="Pfam" id="PF24861">
    <property type="entry name" value="SUS_N"/>
    <property type="match status" value="1"/>
</dbReference>
<dbReference type="Pfam" id="PF03381">
    <property type="entry name" value="CDC50"/>
    <property type="match status" value="1"/>
</dbReference>
<proteinExistence type="inferred from homology"/>
<dbReference type="PANTHER" id="PTHR45839">
    <property type="match status" value="1"/>
</dbReference>
<evidence type="ECO:0000256" key="13">
    <source>
        <dbReference type="SAM" id="Coils"/>
    </source>
</evidence>
<evidence type="ECO:0000256" key="1">
    <source>
        <dbReference type="ARBA" id="ARBA00002595"/>
    </source>
</evidence>
<comment type="caution">
    <text evidence="20">The sequence shown here is derived from an EMBL/GenBank/DDBJ whole genome shotgun (WGS) entry which is preliminary data.</text>
</comment>
<evidence type="ECO:0000256" key="8">
    <source>
        <dbReference type="ARBA" id="ARBA00022692"/>
    </source>
</evidence>
<keyword evidence="7 12" id="KW-0808">Transferase</keyword>
<evidence type="ECO:0000259" key="16">
    <source>
        <dbReference type="Pfam" id="PF00534"/>
    </source>
</evidence>
<dbReference type="GO" id="GO:0016020">
    <property type="term" value="C:membrane"/>
    <property type="evidence" value="ECO:0007669"/>
    <property type="project" value="UniProtKB-SubCell"/>
</dbReference>
<keyword evidence="21" id="KW-1185">Reference proteome</keyword>
<feature type="transmembrane region" description="Helical" evidence="15">
    <location>
        <begin position="907"/>
        <end position="929"/>
    </location>
</feature>
<evidence type="ECO:0000256" key="10">
    <source>
        <dbReference type="ARBA" id="ARBA00023136"/>
    </source>
</evidence>
<dbReference type="InterPro" id="IPR056735">
    <property type="entry name" value="SUS_N"/>
</dbReference>
<keyword evidence="13" id="KW-0175">Coiled coil</keyword>
<feature type="domain" description="Glycosyl transferase family 1" evidence="16">
    <location>
        <begin position="568"/>
        <end position="733"/>
    </location>
</feature>
<comment type="similarity">
    <text evidence="4">Belongs to the CDC50/LEM3 family.</text>
</comment>